<keyword evidence="5" id="KW-1185">Reference proteome</keyword>
<gene>
    <name evidence="4" type="ORF">KVH43_00190</name>
</gene>
<protein>
    <submittedName>
        <fullName evidence="4">ABC-ATPase domain-containing protein</fullName>
    </submittedName>
</protein>
<sequence>MEGLRKKLKQIDKKGYKAYKEIQGKYKGNDFLLHIDHVQADPFASPSRIRVEFSKDIVKFEEELYKTKYRKIAFEDFFAREVAKRIQAYSTNKSGSGKSGLILIDAPGQEILKRTAVKVDHQKVEFRLSVGLPARGRTILGNQAIKLLCDDIPSLIKKAVFEYDKEQLIKHLLLTDKQQAIREFLYKNKYICFIANGSILPRKSGISNKPLNHDRVIPFVSPASLEIEIPIPHSKPIKGMAIPEGITLIVGGGYHGKSTLLKAIERGIYNHILGDGREYVITNYTAFKIRAEDGRSIEKVNISPFINNLPLNKDTTRFSTENASGSTSQAANIIEALEIGSKVLLIDEDTSATNFMIRDGRMQELVGKEKEPITPFIDKARQLYKDHNVSTILVIGGSGDYFDIADYIIMMNEYLPIDVTEKGKDISKRFKNIRKTEGGNIFGKLTHRIIQKQSFNAYKGKKEKVDAKGLHTIIYGTNHIDLSFVEQLVDPSQTRAIALMIKYLSKKLQNHAVPLSILIESLYEEIEKNGLEIISPYIGKHPGNLALPRKFELSAAINRLRTLKVK</sequence>
<proteinExistence type="predicted"/>
<dbReference type="PANTHER" id="PTHR38149">
    <property type="entry name" value="ATPASE"/>
    <property type="match status" value="1"/>
</dbReference>
<dbReference type="InterPro" id="IPR049069">
    <property type="entry name" value="MRB1590-like_C"/>
</dbReference>
<dbReference type="Proteomes" id="UP000886818">
    <property type="component" value="Chromosome"/>
</dbReference>
<evidence type="ECO:0000259" key="2">
    <source>
        <dbReference type="Pfam" id="PF20446"/>
    </source>
</evidence>
<dbReference type="Pfam" id="PF21117">
    <property type="entry name" value="MRB1590_C"/>
    <property type="match status" value="1"/>
</dbReference>
<accession>A0ABX8RB67</accession>
<dbReference type="InterPro" id="IPR046834">
    <property type="entry name" value="ABC_ATPase_C"/>
</dbReference>
<dbReference type="Pfam" id="PF20446">
    <property type="entry name" value="ABC_N"/>
    <property type="match status" value="1"/>
</dbReference>
<feature type="domain" description="ATPase of the ABC class N-terminal" evidence="2">
    <location>
        <begin position="1"/>
        <end position="162"/>
    </location>
</feature>
<dbReference type="EMBL" id="CP078093">
    <property type="protein sequence ID" value="QXM06298.1"/>
    <property type="molecule type" value="Genomic_DNA"/>
</dbReference>
<dbReference type="PANTHER" id="PTHR38149:SF1">
    <property type="entry name" value="ATPASE"/>
    <property type="match status" value="1"/>
</dbReference>
<dbReference type="InterPro" id="IPR046833">
    <property type="entry name" value="ABC_N"/>
</dbReference>
<organism evidence="4 5">
    <name type="scientific">Crassaminicella indica</name>
    <dbReference type="NCBI Taxonomy" id="2855394"/>
    <lineage>
        <taxon>Bacteria</taxon>
        <taxon>Bacillati</taxon>
        <taxon>Bacillota</taxon>
        <taxon>Clostridia</taxon>
        <taxon>Eubacteriales</taxon>
        <taxon>Clostridiaceae</taxon>
        <taxon>Crassaminicella</taxon>
    </lineage>
</organism>
<evidence type="ECO:0000313" key="5">
    <source>
        <dbReference type="Proteomes" id="UP000886818"/>
    </source>
</evidence>
<dbReference type="InterPro" id="IPR019195">
    <property type="entry name" value="ABC_ATPase_put"/>
</dbReference>
<evidence type="ECO:0000313" key="4">
    <source>
        <dbReference type="EMBL" id="QXM06298.1"/>
    </source>
</evidence>
<feature type="domain" description="ATPase of the ABC class C-terminal" evidence="1">
    <location>
        <begin position="165"/>
        <end position="447"/>
    </location>
</feature>
<evidence type="ECO:0000259" key="3">
    <source>
        <dbReference type="Pfam" id="PF21117"/>
    </source>
</evidence>
<dbReference type="Pfam" id="PF09818">
    <property type="entry name" value="ABC_ATPase"/>
    <property type="match status" value="1"/>
</dbReference>
<dbReference type="RefSeq" id="WP_218282994.1">
    <property type="nucleotide sequence ID" value="NZ_CP078093.1"/>
</dbReference>
<reference evidence="4" key="1">
    <citation type="submission" date="2021-07" db="EMBL/GenBank/DDBJ databases">
        <title>Complete genome sequence of Crassaminicella sp. 143-21, isolated from a deep-sea hydrothermal vent.</title>
        <authorList>
            <person name="Li X."/>
        </authorList>
    </citation>
    <scope>NUCLEOTIDE SEQUENCE</scope>
    <source>
        <strain evidence="4">143-21</strain>
    </source>
</reference>
<feature type="domain" description="MRB1590-like C-terminal" evidence="3">
    <location>
        <begin position="464"/>
        <end position="566"/>
    </location>
</feature>
<name>A0ABX8RB67_9CLOT</name>
<evidence type="ECO:0000259" key="1">
    <source>
        <dbReference type="Pfam" id="PF09818"/>
    </source>
</evidence>